<keyword evidence="1" id="KW-0175">Coiled coil</keyword>
<evidence type="ECO:0000313" key="3">
    <source>
        <dbReference type="Proteomes" id="UP000054630"/>
    </source>
</evidence>
<organism evidence="2 3">
    <name type="scientific">Trichinella nelsoni</name>
    <dbReference type="NCBI Taxonomy" id="6336"/>
    <lineage>
        <taxon>Eukaryota</taxon>
        <taxon>Metazoa</taxon>
        <taxon>Ecdysozoa</taxon>
        <taxon>Nematoda</taxon>
        <taxon>Enoplea</taxon>
        <taxon>Dorylaimia</taxon>
        <taxon>Trichinellida</taxon>
        <taxon>Trichinellidae</taxon>
        <taxon>Trichinella</taxon>
    </lineage>
</organism>
<name>A0A0V0SBC3_9BILA</name>
<protein>
    <submittedName>
        <fullName evidence="2">Uncharacterized protein</fullName>
    </submittedName>
</protein>
<sequence length="100" mass="11847">MDYVIRKFLFSRSRCHSQIVSYGSDVFSCHARRIVFNVLERNCEDEPHLNYGIFILNSSLIVVEIAKVLVRSIKKNRTKNKDIENIVENQEETIQKFRKK</sequence>
<reference evidence="2 3" key="1">
    <citation type="submission" date="2015-01" db="EMBL/GenBank/DDBJ databases">
        <title>Evolution of Trichinella species and genotypes.</title>
        <authorList>
            <person name="Korhonen P.K."/>
            <person name="Edoardo P."/>
            <person name="Giuseppe L.R."/>
            <person name="Gasser R.B."/>
        </authorList>
    </citation>
    <scope>NUCLEOTIDE SEQUENCE [LARGE SCALE GENOMIC DNA]</scope>
    <source>
        <strain evidence="2">ISS37</strain>
    </source>
</reference>
<dbReference type="AlphaFoldDB" id="A0A0V0SBC3"/>
<dbReference type="EMBL" id="JYDL01000020">
    <property type="protein sequence ID" value="KRX24023.1"/>
    <property type="molecule type" value="Genomic_DNA"/>
</dbReference>
<comment type="caution">
    <text evidence="2">The sequence shown here is derived from an EMBL/GenBank/DDBJ whole genome shotgun (WGS) entry which is preliminary data.</text>
</comment>
<dbReference type="Proteomes" id="UP000054630">
    <property type="component" value="Unassembled WGS sequence"/>
</dbReference>
<feature type="coiled-coil region" evidence="1">
    <location>
        <begin position="73"/>
        <end position="100"/>
    </location>
</feature>
<evidence type="ECO:0000256" key="1">
    <source>
        <dbReference type="SAM" id="Coils"/>
    </source>
</evidence>
<evidence type="ECO:0000313" key="2">
    <source>
        <dbReference type="EMBL" id="KRX24023.1"/>
    </source>
</evidence>
<keyword evidence="3" id="KW-1185">Reference proteome</keyword>
<accession>A0A0V0SBC3</accession>
<gene>
    <name evidence="2" type="ORF">T07_3268</name>
</gene>
<proteinExistence type="predicted"/>